<accession>A0A918IPL1</accession>
<feature type="region of interest" description="Disordered" evidence="1">
    <location>
        <begin position="1"/>
        <end position="36"/>
    </location>
</feature>
<name>A0A918IPL1_9RHOB</name>
<dbReference type="Proteomes" id="UP000628984">
    <property type="component" value="Unassembled WGS sequence"/>
</dbReference>
<dbReference type="EMBL" id="BMYQ01000001">
    <property type="protein sequence ID" value="GGW24128.1"/>
    <property type="molecule type" value="Genomic_DNA"/>
</dbReference>
<evidence type="ECO:0000313" key="2">
    <source>
        <dbReference type="EMBL" id="GGW24128.1"/>
    </source>
</evidence>
<comment type="caution">
    <text evidence="2">The sequence shown here is derived from an EMBL/GenBank/DDBJ whole genome shotgun (WGS) entry which is preliminary data.</text>
</comment>
<keyword evidence="3" id="KW-1185">Reference proteome</keyword>
<dbReference type="AlphaFoldDB" id="A0A918IPL1"/>
<gene>
    <name evidence="2" type="ORF">GCM10011452_09460</name>
</gene>
<evidence type="ECO:0000313" key="3">
    <source>
        <dbReference type="Proteomes" id="UP000628984"/>
    </source>
</evidence>
<reference evidence="2" key="1">
    <citation type="journal article" date="2014" name="Int. J. Syst. Evol. Microbiol.">
        <title>Complete genome sequence of Corynebacterium casei LMG S-19264T (=DSM 44701T), isolated from a smear-ripened cheese.</title>
        <authorList>
            <consortium name="US DOE Joint Genome Institute (JGI-PGF)"/>
            <person name="Walter F."/>
            <person name="Albersmeier A."/>
            <person name="Kalinowski J."/>
            <person name="Ruckert C."/>
        </authorList>
    </citation>
    <scope>NUCLEOTIDE SEQUENCE</scope>
    <source>
        <strain evidence="2">KCTC 23714</strain>
    </source>
</reference>
<dbReference type="RefSeq" id="WP_189632634.1">
    <property type="nucleotide sequence ID" value="NZ_BMYQ01000001.1"/>
</dbReference>
<organism evidence="2 3">
    <name type="scientific">Gemmobacter lanyuensis</name>
    <dbReference type="NCBI Taxonomy" id="1054497"/>
    <lineage>
        <taxon>Bacteria</taxon>
        <taxon>Pseudomonadati</taxon>
        <taxon>Pseudomonadota</taxon>
        <taxon>Alphaproteobacteria</taxon>
        <taxon>Rhodobacterales</taxon>
        <taxon>Paracoccaceae</taxon>
        <taxon>Gemmobacter</taxon>
    </lineage>
</organism>
<proteinExistence type="predicted"/>
<reference evidence="2" key="2">
    <citation type="submission" date="2020-09" db="EMBL/GenBank/DDBJ databases">
        <authorList>
            <person name="Sun Q."/>
            <person name="Kim S."/>
        </authorList>
    </citation>
    <scope>NUCLEOTIDE SEQUENCE</scope>
    <source>
        <strain evidence="2">KCTC 23714</strain>
    </source>
</reference>
<sequence length="82" mass="9435">MPHRANPDDHRDQLDWRGEHLIRRRPTATERKKAGCSAMASTIAEMNRRKGIKPRSAADHDRFVRGVFKDLSIIIKMEAKNA</sequence>
<evidence type="ECO:0000256" key="1">
    <source>
        <dbReference type="SAM" id="MobiDB-lite"/>
    </source>
</evidence>
<feature type="compositionally biased region" description="Basic and acidic residues" evidence="1">
    <location>
        <begin position="1"/>
        <end position="33"/>
    </location>
</feature>
<protein>
    <submittedName>
        <fullName evidence="2">Uncharacterized protein</fullName>
    </submittedName>
</protein>